<evidence type="ECO:0000313" key="2">
    <source>
        <dbReference type="Proteomes" id="UP000218231"/>
    </source>
</evidence>
<protein>
    <submittedName>
        <fullName evidence="1">Uncharacterized protein</fullName>
    </submittedName>
</protein>
<keyword evidence="2" id="KW-1185">Reference proteome</keyword>
<name>A0A2A2LDY7_9BILA</name>
<dbReference type="AlphaFoldDB" id="A0A2A2LDY7"/>
<reference evidence="1 2" key="1">
    <citation type="journal article" date="2017" name="Curr. Biol.">
        <title>Genome architecture and evolution of a unichromosomal asexual nematode.</title>
        <authorList>
            <person name="Fradin H."/>
            <person name="Zegar C."/>
            <person name="Gutwein M."/>
            <person name="Lucas J."/>
            <person name="Kovtun M."/>
            <person name="Corcoran D."/>
            <person name="Baugh L.R."/>
            <person name="Kiontke K."/>
            <person name="Gunsalus K."/>
            <person name="Fitch D.H."/>
            <person name="Piano F."/>
        </authorList>
    </citation>
    <scope>NUCLEOTIDE SEQUENCE [LARGE SCALE GENOMIC DNA]</scope>
    <source>
        <strain evidence="1">PF1309</strain>
    </source>
</reference>
<dbReference type="EMBL" id="LIAE01006873">
    <property type="protein sequence ID" value="PAV84277.1"/>
    <property type="molecule type" value="Genomic_DNA"/>
</dbReference>
<organism evidence="1 2">
    <name type="scientific">Diploscapter pachys</name>
    <dbReference type="NCBI Taxonomy" id="2018661"/>
    <lineage>
        <taxon>Eukaryota</taxon>
        <taxon>Metazoa</taxon>
        <taxon>Ecdysozoa</taxon>
        <taxon>Nematoda</taxon>
        <taxon>Chromadorea</taxon>
        <taxon>Rhabditida</taxon>
        <taxon>Rhabditina</taxon>
        <taxon>Rhabditomorpha</taxon>
        <taxon>Rhabditoidea</taxon>
        <taxon>Rhabditidae</taxon>
        <taxon>Diploscapter</taxon>
    </lineage>
</organism>
<dbReference type="Proteomes" id="UP000218231">
    <property type="component" value="Unassembled WGS sequence"/>
</dbReference>
<proteinExistence type="predicted"/>
<accession>A0A2A2LDY7</accession>
<gene>
    <name evidence="1" type="ORF">WR25_16860</name>
</gene>
<evidence type="ECO:0000313" key="1">
    <source>
        <dbReference type="EMBL" id="PAV84277.1"/>
    </source>
</evidence>
<sequence>MSHSAKWCYFYLILPIKELTSTVLGVSSSDFLESWSEVSNLDSVTAGILLTLNLSCSQDIKGAPRLIFFVTNSMLLFGEAA</sequence>
<comment type="caution">
    <text evidence="1">The sequence shown here is derived from an EMBL/GenBank/DDBJ whole genome shotgun (WGS) entry which is preliminary data.</text>
</comment>